<keyword evidence="1 7" id="KW-0808">Transferase</keyword>
<evidence type="ECO:0000256" key="4">
    <source>
        <dbReference type="ARBA" id="ARBA00022840"/>
    </source>
</evidence>
<evidence type="ECO:0000256" key="2">
    <source>
        <dbReference type="ARBA" id="ARBA00022741"/>
    </source>
</evidence>
<dbReference type="Gene3D" id="3.30.200.20">
    <property type="entry name" value="Phosphorylase Kinase, domain 1"/>
    <property type="match status" value="1"/>
</dbReference>
<keyword evidence="8" id="KW-1185">Reference proteome</keyword>
<name>A0A517XZB0_9BACT</name>
<dbReference type="PROSITE" id="PS00107">
    <property type="entry name" value="PROTEIN_KINASE_ATP"/>
    <property type="match status" value="1"/>
</dbReference>
<keyword evidence="4 5" id="KW-0067">ATP-binding</keyword>
<dbReference type="AlphaFoldDB" id="A0A517XZB0"/>
<dbReference type="Gene3D" id="3.90.1580.10">
    <property type="entry name" value="paralog of FGE (formylglycine-generating enzyme)"/>
    <property type="match status" value="1"/>
</dbReference>
<keyword evidence="3 7" id="KW-0418">Kinase</keyword>
<dbReference type="PROSITE" id="PS50011">
    <property type="entry name" value="PROTEIN_KINASE_DOM"/>
    <property type="match status" value="1"/>
</dbReference>
<dbReference type="Pfam" id="PF00069">
    <property type="entry name" value="Pkinase"/>
    <property type="match status" value="1"/>
</dbReference>
<dbReference type="PANTHER" id="PTHR43289">
    <property type="entry name" value="MITOGEN-ACTIVATED PROTEIN KINASE KINASE KINASE 20-RELATED"/>
    <property type="match status" value="1"/>
</dbReference>
<evidence type="ECO:0000256" key="1">
    <source>
        <dbReference type="ARBA" id="ARBA00022679"/>
    </source>
</evidence>
<dbReference type="Proteomes" id="UP000319576">
    <property type="component" value="Chromosome"/>
</dbReference>
<dbReference type="InterPro" id="IPR000719">
    <property type="entry name" value="Prot_kinase_dom"/>
</dbReference>
<dbReference type="Gene3D" id="1.10.10.1320">
    <property type="entry name" value="Anti-sigma factor, zinc-finger domain"/>
    <property type="match status" value="1"/>
</dbReference>
<gene>
    <name evidence="7" type="primary">pknB_47</name>
    <name evidence="7" type="ORF">ETAA1_48380</name>
</gene>
<dbReference type="RefSeq" id="WP_145242925.1">
    <property type="nucleotide sequence ID" value="NZ_CP036273.1"/>
</dbReference>
<feature type="domain" description="Protein kinase" evidence="6">
    <location>
        <begin position="90"/>
        <end position="349"/>
    </location>
</feature>
<dbReference type="KEGG" id="uli:ETAA1_48380"/>
<feature type="binding site" evidence="5">
    <location>
        <position position="119"/>
    </location>
    <ligand>
        <name>ATP</name>
        <dbReference type="ChEBI" id="CHEBI:30616"/>
    </ligand>
</feature>
<sequence>MTPCPPDDRLRAFDRGGVPEAELDAIAAHLGVCLACVDRLARLAVAVGPLAEASDPEPDHSAYRRAVARAAGLNPTGPRLPAPGDALRDYQLVEVVGRGGMGTVFRAVHARLDKVVAVKVLTGRRLGDPDAAARFAREMKAVGRLAHPHVVQATDAGDADGVPFLVMEFVEGLTLSALVRRDGPRPVVEACALVRQAAAGLGYAHGCGLVHRDVKPSNLIRAAGGVVKVLDLGLALPLADPPADAAAGLSSESGGSDLTSASRVVGTVGYMAPEQRRNAHTVDARADVYGLGATLWFLLAGEPPGGGFAAPGTLPGGLPPALWRKLLAPDPAERFPDMAALSAALAPYCGPPRSRAKVPLAAGALACVVGALVVALRPPPVPAPAPAAPPPVAAAPAPVGLAVAAPRVAPPPGALPMSPHAAGALQLDWAEFLGAPPFRTHPAGLDFALVPPGELDLAPNARVVVTRPYRIGTTAVTRGQFAAFVAATGHVTDVELRRNGEYVVFVADAGGRSGGTRSLRNPAYSWRAPGYADPADDDPATQVSWDDAAAFCRWLSAADGRPYRLPTEAEWTWAVRAGDAGDELPDRLPLAPGRFPQPQIAARPMRPSAASAGRMNSWGVCTGGRVEEWCRDWFGVVPTGRTSDFENATPHVAGIRLTCGDSYAGLRSHYGARAAFLPQAGRSSIGFRVVCEAP</sequence>
<dbReference type="Gene3D" id="1.10.510.10">
    <property type="entry name" value="Transferase(Phosphotransferase) domain 1"/>
    <property type="match status" value="1"/>
</dbReference>
<dbReference type="GO" id="GO:0004674">
    <property type="term" value="F:protein serine/threonine kinase activity"/>
    <property type="evidence" value="ECO:0007669"/>
    <property type="project" value="UniProtKB-EC"/>
</dbReference>
<dbReference type="SUPFAM" id="SSF56436">
    <property type="entry name" value="C-type lectin-like"/>
    <property type="match status" value="1"/>
</dbReference>
<dbReference type="InterPro" id="IPR016187">
    <property type="entry name" value="CTDL_fold"/>
</dbReference>
<dbReference type="OrthoDB" id="9813021at2"/>
<dbReference type="CDD" id="cd14014">
    <property type="entry name" value="STKc_PknB_like"/>
    <property type="match status" value="1"/>
</dbReference>
<reference evidence="7 8" key="1">
    <citation type="submission" date="2019-02" db="EMBL/GenBank/DDBJ databases">
        <title>Deep-cultivation of Planctomycetes and their phenomic and genomic characterization uncovers novel biology.</title>
        <authorList>
            <person name="Wiegand S."/>
            <person name="Jogler M."/>
            <person name="Boedeker C."/>
            <person name="Pinto D."/>
            <person name="Vollmers J."/>
            <person name="Rivas-Marin E."/>
            <person name="Kohn T."/>
            <person name="Peeters S.H."/>
            <person name="Heuer A."/>
            <person name="Rast P."/>
            <person name="Oberbeckmann S."/>
            <person name="Bunk B."/>
            <person name="Jeske O."/>
            <person name="Meyerdierks A."/>
            <person name="Storesund J.E."/>
            <person name="Kallscheuer N."/>
            <person name="Luecker S."/>
            <person name="Lage O.M."/>
            <person name="Pohl T."/>
            <person name="Merkel B.J."/>
            <person name="Hornburger P."/>
            <person name="Mueller R.-W."/>
            <person name="Bruemmer F."/>
            <person name="Labrenz M."/>
            <person name="Spormann A.M."/>
            <person name="Op den Camp H."/>
            <person name="Overmann J."/>
            <person name="Amann R."/>
            <person name="Jetten M.S.M."/>
            <person name="Mascher T."/>
            <person name="Medema M.H."/>
            <person name="Devos D.P."/>
            <person name="Kaster A.-K."/>
            <person name="Ovreas L."/>
            <person name="Rohde M."/>
            <person name="Galperin M.Y."/>
            <person name="Jogler C."/>
        </authorList>
    </citation>
    <scope>NUCLEOTIDE SEQUENCE [LARGE SCALE GENOMIC DNA]</scope>
    <source>
        <strain evidence="7 8">ETA_A1</strain>
    </source>
</reference>
<proteinExistence type="predicted"/>
<evidence type="ECO:0000259" key="6">
    <source>
        <dbReference type="PROSITE" id="PS50011"/>
    </source>
</evidence>
<dbReference type="Pfam" id="PF03781">
    <property type="entry name" value="FGE-sulfatase"/>
    <property type="match status" value="1"/>
</dbReference>
<evidence type="ECO:0000256" key="3">
    <source>
        <dbReference type="ARBA" id="ARBA00022777"/>
    </source>
</evidence>
<evidence type="ECO:0000313" key="7">
    <source>
        <dbReference type="EMBL" id="QDU22850.1"/>
    </source>
</evidence>
<evidence type="ECO:0000313" key="8">
    <source>
        <dbReference type="Proteomes" id="UP000319576"/>
    </source>
</evidence>
<evidence type="ECO:0000256" key="5">
    <source>
        <dbReference type="PROSITE-ProRule" id="PRU10141"/>
    </source>
</evidence>
<dbReference type="InterPro" id="IPR041916">
    <property type="entry name" value="Anti_sigma_zinc_sf"/>
</dbReference>
<dbReference type="InterPro" id="IPR005532">
    <property type="entry name" value="SUMF_dom"/>
</dbReference>
<dbReference type="InterPro" id="IPR042095">
    <property type="entry name" value="SUMF_sf"/>
</dbReference>
<dbReference type="GO" id="GO:0005524">
    <property type="term" value="F:ATP binding"/>
    <property type="evidence" value="ECO:0007669"/>
    <property type="project" value="UniProtKB-UniRule"/>
</dbReference>
<dbReference type="PANTHER" id="PTHR43289:SF6">
    <property type="entry name" value="SERINE_THREONINE-PROTEIN KINASE NEKL-3"/>
    <property type="match status" value="1"/>
</dbReference>
<organism evidence="7 8">
    <name type="scientific">Urbifossiella limnaea</name>
    <dbReference type="NCBI Taxonomy" id="2528023"/>
    <lineage>
        <taxon>Bacteria</taxon>
        <taxon>Pseudomonadati</taxon>
        <taxon>Planctomycetota</taxon>
        <taxon>Planctomycetia</taxon>
        <taxon>Gemmatales</taxon>
        <taxon>Gemmataceae</taxon>
        <taxon>Urbifossiella</taxon>
    </lineage>
</organism>
<dbReference type="InterPro" id="IPR017441">
    <property type="entry name" value="Protein_kinase_ATP_BS"/>
</dbReference>
<dbReference type="SMART" id="SM00220">
    <property type="entry name" value="S_TKc"/>
    <property type="match status" value="1"/>
</dbReference>
<dbReference type="EC" id="2.7.11.1" evidence="7"/>
<dbReference type="SUPFAM" id="SSF56112">
    <property type="entry name" value="Protein kinase-like (PK-like)"/>
    <property type="match status" value="1"/>
</dbReference>
<accession>A0A517XZB0</accession>
<keyword evidence="2 5" id="KW-0547">Nucleotide-binding</keyword>
<dbReference type="InterPro" id="IPR011009">
    <property type="entry name" value="Kinase-like_dom_sf"/>
</dbReference>
<protein>
    <submittedName>
        <fullName evidence="7">Serine/threonine-protein kinase PknB</fullName>
        <ecNumber evidence="7">2.7.11.1</ecNumber>
    </submittedName>
</protein>
<dbReference type="EMBL" id="CP036273">
    <property type="protein sequence ID" value="QDU22850.1"/>
    <property type="molecule type" value="Genomic_DNA"/>
</dbReference>